<dbReference type="PROSITE" id="PS51257">
    <property type="entry name" value="PROKAR_LIPOPROTEIN"/>
    <property type="match status" value="1"/>
</dbReference>
<dbReference type="AlphaFoldDB" id="A0A6C0GKH9"/>
<sequence length="300" mass="34794">MRQILRLYFLLTILLYSCQQTDQKQEAAGYTMKNYLDIIAYNEQMEKNYQATGKAIYPYIIEISKGHKKLIFVGTRHTREITQQADSIDHTFWRLGPQVAFNEGGQVTQTYASRDEAIRKNAETGQLKYLCDSLGIQMQNGDLDVATEVNALFEKYGRAKVLLYLANERFFDLYVHNWIDTTAGLEKTYQKEFIEYLQNDGVVLKEEEKPFSYIQKVYQDFFNQPLNIYAIPAEKFYFLSDGGELTEIGRSSKVVRDVHLLGKIEEAFKTYDRVFVVFGGAHAFVVEPALHQIMEKQTTR</sequence>
<organism evidence="1 2">
    <name type="scientific">Rhodocytophaga rosea</name>
    <dbReference type="NCBI Taxonomy" id="2704465"/>
    <lineage>
        <taxon>Bacteria</taxon>
        <taxon>Pseudomonadati</taxon>
        <taxon>Bacteroidota</taxon>
        <taxon>Cytophagia</taxon>
        <taxon>Cytophagales</taxon>
        <taxon>Rhodocytophagaceae</taxon>
        <taxon>Rhodocytophaga</taxon>
    </lineage>
</organism>
<dbReference type="EMBL" id="CP048222">
    <property type="protein sequence ID" value="QHT68469.1"/>
    <property type="molecule type" value="Genomic_DNA"/>
</dbReference>
<accession>A0A6C0GKH9</accession>
<name>A0A6C0GKH9_9BACT</name>
<protein>
    <submittedName>
        <fullName evidence="1">Uncharacterized protein</fullName>
    </submittedName>
</protein>
<dbReference type="RefSeq" id="WP_162444480.1">
    <property type="nucleotide sequence ID" value="NZ_CP048222.1"/>
</dbReference>
<keyword evidence="2" id="KW-1185">Reference proteome</keyword>
<dbReference type="KEGG" id="rhoz:GXP67_18385"/>
<dbReference type="Proteomes" id="UP000480178">
    <property type="component" value="Chromosome"/>
</dbReference>
<evidence type="ECO:0000313" key="2">
    <source>
        <dbReference type="Proteomes" id="UP000480178"/>
    </source>
</evidence>
<reference evidence="1 2" key="1">
    <citation type="submission" date="2020-01" db="EMBL/GenBank/DDBJ databases">
        <authorList>
            <person name="Kim M.K."/>
        </authorList>
    </citation>
    <scope>NUCLEOTIDE SEQUENCE [LARGE SCALE GENOMIC DNA]</scope>
    <source>
        <strain evidence="1 2">172606-1</strain>
    </source>
</reference>
<evidence type="ECO:0000313" key="1">
    <source>
        <dbReference type="EMBL" id="QHT68469.1"/>
    </source>
</evidence>
<gene>
    <name evidence="1" type="ORF">GXP67_18385</name>
</gene>
<proteinExistence type="predicted"/>